<name>A0A017RVY4_9CLOT</name>
<organism evidence="2 3">
    <name type="scientific">Fervidicella metallireducens AeB</name>
    <dbReference type="NCBI Taxonomy" id="1403537"/>
    <lineage>
        <taxon>Bacteria</taxon>
        <taxon>Bacillati</taxon>
        <taxon>Bacillota</taxon>
        <taxon>Clostridia</taxon>
        <taxon>Eubacteriales</taxon>
        <taxon>Clostridiaceae</taxon>
        <taxon>Fervidicella</taxon>
    </lineage>
</organism>
<keyword evidence="3" id="KW-1185">Reference proteome</keyword>
<comment type="caution">
    <text evidence="2">The sequence shown here is derived from an EMBL/GenBank/DDBJ whole genome shotgun (WGS) entry which is preliminary data.</text>
</comment>
<reference evidence="2 3" key="1">
    <citation type="journal article" date="2014" name="Genome Announc.">
        <title>Draft Genome Sequence of Fervidicella metallireducens Strain AeBT, an Iron-Reducing Thermoanaerobe from the Great Artesian Basin.</title>
        <authorList>
            <person name="Patel B.K."/>
        </authorList>
    </citation>
    <scope>NUCLEOTIDE SEQUENCE [LARGE SCALE GENOMIC DNA]</scope>
    <source>
        <strain evidence="2 3">AeB</strain>
    </source>
</reference>
<dbReference type="OrthoDB" id="1115879at2"/>
<feature type="transmembrane region" description="Helical" evidence="1">
    <location>
        <begin position="38"/>
        <end position="58"/>
    </location>
</feature>
<feature type="transmembrane region" description="Helical" evidence="1">
    <location>
        <begin position="111"/>
        <end position="129"/>
    </location>
</feature>
<dbReference type="AlphaFoldDB" id="A0A017RVY4"/>
<gene>
    <name evidence="2" type="ORF">Q428_09925</name>
</gene>
<keyword evidence="1" id="KW-1133">Transmembrane helix</keyword>
<protein>
    <submittedName>
        <fullName evidence="2">Membrane protein</fullName>
    </submittedName>
</protein>
<accession>A0A017RVY4</accession>
<evidence type="ECO:0000313" key="2">
    <source>
        <dbReference type="EMBL" id="EYE88045.1"/>
    </source>
</evidence>
<evidence type="ECO:0000256" key="1">
    <source>
        <dbReference type="SAM" id="Phobius"/>
    </source>
</evidence>
<dbReference type="RefSeq" id="WP_035380358.1">
    <property type="nucleotide sequence ID" value="NZ_AZQP01000030.1"/>
</dbReference>
<keyword evidence="1" id="KW-0812">Transmembrane</keyword>
<evidence type="ECO:0000313" key="3">
    <source>
        <dbReference type="Proteomes" id="UP000019681"/>
    </source>
</evidence>
<feature type="transmembrane region" description="Helical" evidence="1">
    <location>
        <begin position="198"/>
        <end position="217"/>
    </location>
</feature>
<feature type="transmembrane region" description="Helical" evidence="1">
    <location>
        <begin position="166"/>
        <end position="186"/>
    </location>
</feature>
<sequence length="224" mass="25279">MKRKDFLWLISLSAIILLLAYLSTTGILKKLTDSNPYLMGFVKVSILATMGEILAIRISSGYYQKPTGLFYRFMVWGFLGMCFVIAFELFNSGVIAATEKHLLPKASGSPFFSKLSIAFFTSTFMNLIFAPTFMAFHRITDTYIDLGEGKLNKIFKVKLIDVTNKIDWNSFISFVVLKTIPFFWIPAHTITFMLPGEFRVLTAAFLSIALGTILAFAKRKGKQN</sequence>
<feature type="transmembrane region" description="Helical" evidence="1">
    <location>
        <begin position="70"/>
        <end position="91"/>
    </location>
</feature>
<dbReference type="EMBL" id="AZQP01000030">
    <property type="protein sequence ID" value="EYE88045.1"/>
    <property type="molecule type" value="Genomic_DNA"/>
</dbReference>
<keyword evidence="1" id="KW-0472">Membrane</keyword>
<dbReference type="STRING" id="1403537.Q428_09925"/>
<proteinExistence type="predicted"/>
<dbReference type="Proteomes" id="UP000019681">
    <property type="component" value="Unassembled WGS sequence"/>
</dbReference>